<dbReference type="InterPro" id="IPR052526">
    <property type="entry name" value="HTH-type_Bedaq_tolerance"/>
</dbReference>
<sequence length="150" mass="16154">MDETHQAANDAVEVGAALRLIVGRIVRKLRQATDSVTDIPLSEASVLARLDRDGPDSPGALAALEGVRPQAMATTLAALEQRGLVSRAPDPADGRRAVMTITEAGRTVVTDRRSKSVRRLAEAVEQELTATERQELLAVLPLLDRLSERL</sequence>
<organism evidence="2 3">
    <name type="scientific">Streptomyces silvisoli</name>
    <dbReference type="NCBI Taxonomy" id="3034235"/>
    <lineage>
        <taxon>Bacteria</taxon>
        <taxon>Bacillati</taxon>
        <taxon>Actinomycetota</taxon>
        <taxon>Actinomycetes</taxon>
        <taxon>Kitasatosporales</taxon>
        <taxon>Streptomycetaceae</taxon>
        <taxon>Streptomyces</taxon>
    </lineage>
</organism>
<dbReference type="Gene3D" id="1.10.287.100">
    <property type="match status" value="1"/>
</dbReference>
<dbReference type="InterPro" id="IPR000835">
    <property type="entry name" value="HTH_MarR-typ"/>
</dbReference>
<dbReference type="Gene3D" id="1.10.10.10">
    <property type="entry name" value="Winged helix-like DNA-binding domain superfamily/Winged helix DNA-binding domain"/>
    <property type="match status" value="1"/>
</dbReference>
<name>A0ABT5ZWU1_9ACTN</name>
<dbReference type="RefSeq" id="WP_269857529.1">
    <property type="nucleotide sequence ID" value="NZ_JARJBC010000042.1"/>
</dbReference>
<evidence type="ECO:0000313" key="3">
    <source>
        <dbReference type="Proteomes" id="UP001216579"/>
    </source>
</evidence>
<dbReference type="EMBL" id="JARJBC010000042">
    <property type="protein sequence ID" value="MDF3294285.1"/>
    <property type="molecule type" value="Genomic_DNA"/>
</dbReference>
<protein>
    <submittedName>
        <fullName evidence="2">MarR family transcriptional regulator</fullName>
    </submittedName>
</protein>
<dbReference type="Pfam" id="PF12802">
    <property type="entry name" value="MarR_2"/>
    <property type="match status" value="1"/>
</dbReference>
<gene>
    <name evidence="2" type="ORF">P3G67_34820</name>
</gene>
<dbReference type="PANTHER" id="PTHR39515:SF2">
    <property type="entry name" value="HTH-TYPE TRANSCRIPTIONAL REGULATOR RV0880"/>
    <property type="match status" value="1"/>
</dbReference>
<accession>A0ABT5ZWU1</accession>
<dbReference type="Proteomes" id="UP001216579">
    <property type="component" value="Unassembled WGS sequence"/>
</dbReference>
<proteinExistence type="predicted"/>
<comment type="caution">
    <text evidence="2">The sequence shown here is derived from an EMBL/GenBank/DDBJ whole genome shotgun (WGS) entry which is preliminary data.</text>
</comment>
<dbReference type="InterPro" id="IPR036390">
    <property type="entry name" value="WH_DNA-bd_sf"/>
</dbReference>
<dbReference type="SMART" id="SM00347">
    <property type="entry name" value="HTH_MARR"/>
    <property type="match status" value="1"/>
</dbReference>
<reference evidence="2 3" key="1">
    <citation type="submission" date="2023-03" db="EMBL/GenBank/DDBJ databases">
        <title>Draft genome sequence of Streptomyces sp. RB6PN23 isolated from peat swamp forest in Thailand.</title>
        <authorList>
            <person name="Klaysubun C."/>
            <person name="Duangmal K."/>
        </authorList>
    </citation>
    <scope>NUCLEOTIDE SEQUENCE [LARGE SCALE GENOMIC DNA]</scope>
    <source>
        <strain evidence="2 3">RB6PN23</strain>
    </source>
</reference>
<dbReference type="InterPro" id="IPR036388">
    <property type="entry name" value="WH-like_DNA-bd_sf"/>
</dbReference>
<evidence type="ECO:0000313" key="2">
    <source>
        <dbReference type="EMBL" id="MDF3294285.1"/>
    </source>
</evidence>
<dbReference type="SUPFAM" id="SSF46785">
    <property type="entry name" value="Winged helix' DNA-binding domain"/>
    <property type="match status" value="1"/>
</dbReference>
<feature type="domain" description="HTH marR-type" evidence="1">
    <location>
        <begin position="15"/>
        <end position="148"/>
    </location>
</feature>
<keyword evidence="3" id="KW-1185">Reference proteome</keyword>
<dbReference type="PANTHER" id="PTHR39515">
    <property type="entry name" value="CONSERVED PROTEIN"/>
    <property type="match status" value="1"/>
</dbReference>
<evidence type="ECO:0000259" key="1">
    <source>
        <dbReference type="PROSITE" id="PS50995"/>
    </source>
</evidence>
<dbReference type="PROSITE" id="PS50995">
    <property type="entry name" value="HTH_MARR_2"/>
    <property type="match status" value="1"/>
</dbReference>